<evidence type="ECO:0000313" key="2">
    <source>
        <dbReference type="EMBL" id="MDT0583892.1"/>
    </source>
</evidence>
<protein>
    <submittedName>
        <fullName evidence="2">DUF4266 domain-containing protein</fullName>
    </submittedName>
</protein>
<comment type="caution">
    <text evidence="2">The sequence shown here is derived from an EMBL/GenBank/DDBJ whole genome shotgun (WGS) entry which is preliminary data.</text>
</comment>
<accession>A0AAW8R3W9</accession>
<feature type="domain" description="DUF4266" evidence="1">
    <location>
        <begin position="36"/>
        <end position="85"/>
    </location>
</feature>
<dbReference type="InterPro" id="IPR025362">
    <property type="entry name" value="DUF4266"/>
</dbReference>
<dbReference type="RefSeq" id="WP_311362666.1">
    <property type="nucleotide sequence ID" value="NZ_JAVRIE010000007.1"/>
</dbReference>
<sequence>MKLQHRFKALRKQSKYLPFLVVIATTQLAGCANLGVQPWERDLLAQDEMALNADAVDIGLDEHIYFSKEATSGGRSFAGGGCGCN</sequence>
<dbReference type="Pfam" id="PF14086">
    <property type="entry name" value="DUF4266"/>
    <property type="match status" value="1"/>
</dbReference>
<dbReference type="AlphaFoldDB" id="A0AAW8R3W9"/>
<dbReference type="Proteomes" id="UP001249020">
    <property type="component" value="Unassembled WGS sequence"/>
</dbReference>
<dbReference type="EMBL" id="JAVRIE010000007">
    <property type="protein sequence ID" value="MDT0583892.1"/>
    <property type="molecule type" value="Genomic_DNA"/>
</dbReference>
<name>A0AAW8R3W9_9ALTE</name>
<keyword evidence="3" id="KW-1185">Reference proteome</keyword>
<reference evidence="2 3" key="1">
    <citation type="submission" date="2023-09" db="EMBL/GenBank/DDBJ databases">
        <authorList>
            <person name="Rey-Velasco X."/>
        </authorList>
    </citation>
    <scope>NUCLEOTIDE SEQUENCE [LARGE SCALE GENOMIC DNA]</scope>
    <source>
        <strain evidence="2 3">W409</strain>
    </source>
</reference>
<evidence type="ECO:0000313" key="3">
    <source>
        <dbReference type="Proteomes" id="UP001249020"/>
    </source>
</evidence>
<gene>
    <name evidence="2" type="ORF">RM544_15175</name>
</gene>
<evidence type="ECO:0000259" key="1">
    <source>
        <dbReference type="Pfam" id="PF14086"/>
    </source>
</evidence>
<organism evidence="2 3">
    <name type="scientific">Brumicola blandensis</name>
    <dbReference type="NCBI Taxonomy" id="3075611"/>
    <lineage>
        <taxon>Bacteria</taxon>
        <taxon>Pseudomonadati</taxon>
        <taxon>Pseudomonadota</taxon>
        <taxon>Gammaproteobacteria</taxon>
        <taxon>Alteromonadales</taxon>
        <taxon>Alteromonadaceae</taxon>
        <taxon>Brumicola</taxon>
    </lineage>
</organism>
<proteinExistence type="predicted"/>